<evidence type="ECO:0000313" key="2">
    <source>
        <dbReference type="Proteomes" id="UP000005396"/>
    </source>
</evidence>
<reference evidence="1 2" key="1">
    <citation type="submission" date="2007-08" db="EMBL/GenBank/DDBJ databases">
        <authorList>
            <person name="Fulton L."/>
            <person name="Clifton S."/>
            <person name="Fulton B."/>
            <person name="Xu J."/>
            <person name="Minx P."/>
            <person name="Pepin K.H."/>
            <person name="Johnson M."/>
            <person name="Thiruvilangam P."/>
            <person name="Bhonagiri V."/>
            <person name="Nash W.E."/>
            <person name="Mardis E.R."/>
            <person name="Wilson R.K."/>
        </authorList>
    </citation>
    <scope>NUCLEOTIDE SEQUENCE [LARGE SCALE GENOMIC DNA]</scope>
    <source>
        <strain evidence="2">ATCC BAA-613 / DSM 15670 / CCUG 46953 / JCM 12243 / WAL 16351</strain>
    </source>
</reference>
<sequence length="238" mass="26519">MYQGGLFSIIIHIETDVRTIVKGGVFMDNKYVKIHTTGCNAPLKVTPGHFATNHAHINYYLDMTTLKTRLSEAQEIARSLSGLFLYDTVVDTIVCLEGTQVVGSFLAEELTSAGVLSMNAHKTIYIVTPEFNSNSQMIFKENILPMIRDKNVIILTASVTTGLALNKGIESIRYYGGNLRAITAIFSALEELNGFRITSIFGRKDLPDYTYYDYRDCPLCKQGRKLDALVNAYGYTSL</sequence>
<dbReference type="InterPro" id="IPR029057">
    <property type="entry name" value="PRTase-like"/>
</dbReference>
<gene>
    <name evidence="1" type="ORF">CLOBOL_02853</name>
</gene>
<dbReference type="CDD" id="cd06223">
    <property type="entry name" value="PRTases_typeI"/>
    <property type="match status" value="1"/>
</dbReference>
<accession>A8RQX2</accession>
<organism evidence="1 2">
    <name type="scientific">Enterocloster bolteae (strain ATCC BAA-613 / DSM 15670 / CCUG 46953 / JCM 12243 / WAL 16351)</name>
    <name type="common">Clostridium bolteae</name>
    <dbReference type="NCBI Taxonomy" id="411902"/>
    <lineage>
        <taxon>Bacteria</taxon>
        <taxon>Bacillati</taxon>
        <taxon>Bacillota</taxon>
        <taxon>Clostridia</taxon>
        <taxon>Lachnospirales</taxon>
        <taxon>Lachnospiraceae</taxon>
        <taxon>Enterocloster</taxon>
    </lineage>
</organism>
<dbReference type="InterPro" id="IPR000836">
    <property type="entry name" value="PRTase_dom"/>
</dbReference>
<proteinExistence type="predicted"/>
<dbReference type="Gene3D" id="3.40.50.2020">
    <property type="match status" value="1"/>
</dbReference>
<evidence type="ECO:0000313" key="1">
    <source>
        <dbReference type="EMBL" id="EDP16939.1"/>
    </source>
</evidence>
<reference evidence="1 2" key="2">
    <citation type="submission" date="2007-09" db="EMBL/GenBank/DDBJ databases">
        <title>Draft genome sequence of Clostridium bolteae (ATCC BAA-613).</title>
        <authorList>
            <person name="Sudarsanam P."/>
            <person name="Ley R."/>
            <person name="Guruge J."/>
            <person name="Turnbaugh P.J."/>
            <person name="Mahowald M."/>
            <person name="Liep D."/>
            <person name="Gordon J."/>
        </authorList>
    </citation>
    <scope>NUCLEOTIDE SEQUENCE [LARGE SCALE GENOMIC DNA]</scope>
    <source>
        <strain evidence="2">ATCC BAA-613 / DSM 15670 / CCUG 46953 / JCM 12243 / WAL 16351</strain>
    </source>
</reference>
<dbReference type="eggNOG" id="COG0461">
    <property type="taxonomic scope" value="Bacteria"/>
</dbReference>
<dbReference type="Proteomes" id="UP000005396">
    <property type="component" value="Unassembled WGS sequence"/>
</dbReference>
<dbReference type="SUPFAM" id="SSF53271">
    <property type="entry name" value="PRTase-like"/>
    <property type="match status" value="1"/>
</dbReference>
<protein>
    <recommendedName>
        <fullName evidence="3">Orotate phosphoribosyltransferase</fullName>
    </recommendedName>
</protein>
<name>A8RQX2_ENTBW</name>
<dbReference type="HOGENOM" id="CLU_1292547_0_0_9"/>
<dbReference type="AlphaFoldDB" id="A8RQX2"/>
<comment type="caution">
    <text evidence="1">The sequence shown here is derived from an EMBL/GenBank/DDBJ whole genome shotgun (WGS) entry which is preliminary data.</text>
</comment>
<dbReference type="EMBL" id="ABCC02000026">
    <property type="protein sequence ID" value="EDP16939.1"/>
    <property type="molecule type" value="Genomic_DNA"/>
</dbReference>
<dbReference type="PaxDb" id="411902-CLOBOL_02853"/>
<evidence type="ECO:0008006" key="3">
    <source>
        <dbReference type="Google" id="ProtNLM"/>
    </source>
</evidence>